<dbReference type="Proteomes" id="UP001154282">
    <property type="component" value="Unassembled WGS sequence"/>
</dbReference>
<dbReference type="InterPro" id="IPR052222">
    <property type="entry name" value="DESIGUAL"/>
</dbReference>
<comment type="subcellular location">
    <subcellularLocation>
        <location evidence="1">Endomembrane system</location>
        <topology evidence="1">Multi-pass membrane protein</topology>
    </subcellularLocation>
</comment>
<dbReference type="PANTHER" id="PTHR31769">
    <property type="entry name" value="OS07G0462200 PROTEIN-RELATED"/>
    <property type="match status" value="1"/>
</dbReference>
<keyword evidence="4 7" id="KW-1133">Transmembrane helix</keyword>
<evidence type="ECO:0000313" key="9">
    <source>
        <dbReference type="EMBL" id="CAI0407387.1"/>
    </source>
</evidence>
<reference evidence="9" key="1">
    <citation type="submission" date="2022-08" db="EMBL/GenBank/DDBJ databases">
        <authorList>
            <person name="Gutierrez-Valencia J."/>
        </authorList>
    </citation>
    <scope>NUCLEOTIDE SEQUENCE</scope>
</reference>
<evidence type="ECO:0000256" key="6">
    <source>
        <dbReference type="ARBA" id="ARBA00029467"/>
    </source>
</evidence>
<dbReference type="GO" id="GO:0012505">
    <property type="term" value="C:endomembrane system"/>
    <property type="evidence" value="ECO:0007669"/>
    <property type="project" value="UniProtKB-SubCell"/>
</dbReference>
<proteinExistence type="inferred from homology"/>
<dbReference type="EMBL" id="CAMGYJ010000004">
    <property type="protein sequence ID" value="CAI0407387.1"/>
    <property type="molecule type" value="Genomic_DNA"/>
</dbReference>
<evidence type="ECO:0000256" key="1">
    <source>
        <dbReference type="ARBA" id="ARBA00004127"/>
    </source>
</evidence>
<evidence type="ECO:0000256" key="4">
    <source>
        <dbReference type="ARBA" id="ARBA00022989"/>
    </source>
</evidence>
<feature type="transmembrane region" description="Helical" evidence="7">
    <location>
        <begin position="92"/>
        <end position="118"/>
    </location>
</feature>
<accession>A0AAV0JCQ7</accession>
<comment type="caution">
    <text evidence="9">The sequence shown here is derived from an EMBL/GenBank/DDBJ whole genome shotgun (WGS) entry which is preliminary data.</text>
</comment>
<evidence type="ECO:0000256" key="5">
    <source>
        <dbReference type="ARBA" id="ARBA00023136"/>
    </source>
</evidence>
<organism evidence="9 10">
    <name type="scientific">Linum tenue</name>
    <dbReference type="NCBI Taxonomy" id="586396"/>
    <lineage>
        <taxon>Eukaryota</taxon>
        <taxon>Viridiplantae</taxon>
        <taxon>Streptophyta</taxon>
        <taxon>Embryophyta</taxon>
        <taxon>Tracheophyta</taxon>
        <taxon>Spermatophyta</taxon>
        <taxon>Magnoliopsida</taxon>
        <taxon>eudicotyledons</taxon>
        <taxon>Gunneridae</taxon>
        <taxon>Pentapetalae</taxon>
        <taxon>rosids</taxon>
        <taxon>fabids</taxon>
        <taxon>Malpighiales</taxon>
        <taxon>Linaceae</taxon>
        <taxon>Linum</taxon>
    </lineage>
</organism>
<evidence type="ECO:0000256" key="2">
    <source>
        <dbReference type="ARBA" id="ARBA00022692"/>
    </source>
</evidence>
<evidence type="ECO:0000256" key="8">
    <source>
        <dbReference type="SAM" id="SignalP"/>
    </source>
</evidence>
<keyword evidence="5 7" id="KW-0472">Membrane</keyword>
<evidence type="ECO:0000256" key="3">
    <source>
        <dbReference type="ARBA" id="ARBA00022729"/>
    </source>
</evidence>
<feature type="signal peptide" evidence="8">
    <location>
        <begin position="1"/>
        <end position="20"/>
    </location>
</feature>
<feature type="chain" id="PRO_5043516254" evidence="8">
    <location>
        <begin position="21"/>
        <end position="182"/>
    </location>
</feature>
<keyword evidence="2 7" id="KW-0812">Transmembrane</keyword>
<keyword evidence="3 8" id="KW-0732">Signal</keyword>
<name>A0AAV0JCQ7_9ROSI</name>
<dbReference type="InterPro" id="IPR009606">
    <property type="entry name" value="DEAL/Modifying_wall_lignin1/2"/>
</dbReference>
<gene>
    <name evidence="9" type="ORF">LITE_LOCUS13548</name>
</gene>
<dbReference type="AlphaFoldDB" id="A0AAV0JCQ7"/>
<keyword evidence="10" id="KW-1185">Reference proteome</keyword>
<sequence>MAITASTLLIVVVFVLDVVAFSLAVAAEQRRNTGRLETDVNNNGHCVYESDIATGLGAGALVLLLVSQLLFMAATRCLCCGRAMRPSKSRSLAIALFVSTCRVFFIIAEVCLLAGAIRNAKHTVYLTNSFSCKALRKGIFGAGAAFIVFTGIASELYYINHSKASDGMPSVARDAGVTMGRL</sequence>
<feature type="transmembrane region" description="Helical" evidence="7">
    <location>
        <begin position="50"/>
        <end position="71"/>
    </location>
</feature>
<dbReference type="Pfam" id="PF06749">
    <property type="entry name" value="DUF1218"/>
    <property type="match status" value="1"/>
</dbReference>
<evidence type="ECO:0000256" key="7">
    <source>
        <dbReference type="SAM" id="Phobius"/>
    </source>
</evidence>
<feature type="transmembrane region" description="Helical" evidence="7">
    <location>
        <begin position="138"/>
        <end position="159"/>
    </location>
</feature>
<comment type="similarity">
    <text evidence="6">Belongs to the DESIGUAL family.</text>
</comment>
<evidence type="ECO:0000313" key="10">
    <source>
        <dbReference type="Proteomes" id="UP001154282"/>
    </source>
</evidence>
<protein>
    <submittedName>
        <fullName evidence="9">Uncharacterized protein</fullName>
    </submittedName>
</protein>